<dbReference type="Gene3D" id="2.60.120.200">
    <property type="match status" value="7"/>
</dbReference>
<feature type="signal peptide" evidence="5">
    <location>
        <begin position="1"/>
        <end position="22"/>
    </location>
</feature>
<dbReference type="Pfam" id="PF02210">
    <property type="entry name" value="Laminin_G_2"/>
    <property type="match status" value="5"/>
</dbReference>
<dbReference type="GO" id="GO:0004867">
    <property type="term" value="F:serine-type endopeptidase inhibitor activity"/>
    <property type="evidence" value="ECO:0007669"/>
    <property type="project" value="InterPro"/>
</dbReference>
<dbReference type="PROSITE" id="PS50026">
    <property type="entry name" value="EGF_3"/>
    <property type="match status" value="4"/>
</dbReference>
<evidence type="ECO:0000256" key="2">
    <source>
        <dbReference type="PROSITE-ProRule" id="PRU00076"/>
    </source>
</evidence>
<feature type="compositionally biased region" description="Polar residues" evidence="3">
    <location>
        <begin position="2264"/>
        <end position="2274"/>
    </location>
</feature>
<keyword evidence="4" id="KW-1133">Transmembrane helix</keyword>
<protein>
    <submittedName>
        <fullName evidence="10">CSON009010 protein</fullName>
    </submittedName>
</protein>
<evidence type="ECO:0000256" key="5">
    <source>
        <dbReference type="SAM" id="SignalP"/>
    </source>
</evidence>
<dbReference type="SUPFAM" id="SSF57362">
    <property type="entry name" value="BPTI-like"/>
    <property type="match status" value="1"/>
</dbReference>
<dbReference type="SMART" id="SM00131">
    <property type="entry name" value="KU"/>
    <property type="match status" value="1"/>
</dbReference>
<feature type="domain" description="EGF-like" evidence="7">
    <location>
        <begin position="758"/>
        <end position="796"/>
    </location>
</feature>
<dbReference type="CDD" id="cd00109">
    <property type="entry name" value="Kunitz-type"/>
    <property type="match status" value="1"/>
</dbReference>
<dbReference type="FunFam" id="2.60.120.200:FF:000100">
    <property type="entry name" value="Axotactin, isoform B"/>
    <property type="match status" value="1"/>
</dbReference>
<feature type="domain" description="BPTI/Kunitz inhibitor" evidence="8">
    <location>
        <begin position="38"/>
        <end position="89"/>
    </location>
</feature>
<keyword evidence="5" id="KW-0732">Signal</keyword>
<evidence type="ECO:0000313" key="10">
    <source>
        <dbReference type="EMBL" id="SSX35059.1"/>
    </source>
</evidence>
<feature type="compositionally biased region" description="Basic and acidic residues" evidence="3">
    <location>
        <begin position="2019"/>
        <end position="2036"/>
    </location>
</feature>
<dbReference type="CDD" id="cd00110">
    <property type="entry name" value="LamG"/>
    <property type="match status" value="5"/>
</dbReference>
<dbReference type="Pfam" id="PF00014">
    <property type="entry name" value="Kunitz_BPTI"/>
    <property type="match status" value="1"/>
</dbReference>
<feature type="disulfide bond" evidence="2">
    <location>
        <begin position="1442"/>
        <end position="1459"/>
    </location>
</feature>
<feature type="chain" id="PRO_5036062411" evidence="5">
    <location>
        <begin position="23"/>
        <end position="2342"/>
    </location>
</feature>
<dbReference type="InterPro" id="IPR001791">
    <property type="entry name" value="Laminin_G"/>
</dbReference>
<feature type="domain" description="Laminin G" evidence="6">
    <location>
        <begin position="1474"/>
        <end position="1662"/>
    </location>
</feature>
<dbReference type="Gene3D" id="4.10.410.10">
    <property type="entry name" value="Pancreatic trypsin inhibitor Kunitz domain"/>
    <property type="match status" value="1"/>
</dbReference>
<evidence type="ECO:0000313" key="9">
    <source>
        <dbReference type="EMBL" id="SSX15700.1"/>
    </source>
</evidence>
<dbReference type="FunFam" id="2.10.25.10:FF:000459">
    <property type="entry name" value="Axotactin, isoform B"/>
    <property type="match status" value="1"/>
</dbReference>
<gene>
    <name evidence="10" type="primary">CSON009010</name>
</gene>
<feature type="region of interest" description="Disordered" evidence="3">
    <location>
        <begin position="2065"/>
        <end position="2166"/>
    </location>
</feature>
<dbReference type="PANTHER" id="PTHR15036">
    <property type="entry name" value="PIKACHURIN-LIKE PROTEIN"/>
    <property type="match status" value="1"/>
</dbReference>
<dbReference type="InterPro" id="IPR050372">
    <property type="entry name" value="Neurexin-related_CASP"/>
</dbReference>
<dbReference type="SUPFAM" id="SSF49899">
    <property type="entry name" value="Concanavalin A-like lectins/glucanases"/>
    <property type="match status" value="7"/>
</dbReference>
<dbReference type="SMART" id="SM00181">
    <property type="entry name" value="EGF"/>
    <property type="match status" value="4"/>
</dbReference>
<evidence type="ECO:0000259" key="8">
    <source>
        <dbReference type="PROSITE" id="PS50279"/>
    </source>
</evidence>
<keyword evidence="4" id="KW-0812">Transmembrane</keyword>
<reference evidence="9" key="1">
    <citation type="submission" date="2018-04" db="EMBL/GenBank/DDBJ databases">
        <authorList>
            <person name="Go L.Y."/>
            <person name="Mitchell J.A."/>
        </authorList>
    </citation>
    <scope>NUCLEOTIDE SEQUENCE</scope>
    <source>
        <tissue evidence="9">Whole organism</tissue>
    </source>
</reference>
<dbReference type="Gene3D" id="2.60.120.1000">
    <property type="match status" value="1"/>
</dbReference>
<organism evidence="10">
    <name type="scientific">Culicoides sonorensis</name>
    <name type="common">Biting midge</name>
    <dbReference type="NCBI Taxonomy" id="179676"/>
    <lineage>
        <taxon>Eukaryota</taxon>
        <taxon>Metazoa</taxon>
        <taxon>Ecdysozoa</taxon>
        <taxon>Arthropoda</taxon>
        <taxon>Hexapoda</taxon>
        <taxon>Insecta</taxon>
        <taxon>Pterygota</taxon>
        <taxon>Neoptera</taxon>
        <taxon>Endopterygota</taxon>
        <taxon>Diptera</taxon>
        <taxon>Nematocera</taxon>
        <taxon>Chironomoidea</taxon>
        <taxon>Ceratopogonidae</taxon>
        <taxon>Ceratopogoninae</taxon>
        <taxon>Culicoides</taxon>
        <taxon>Monoculicoides</taxon>
    </lineage>
</organism>
<dbReference type="InterPro" id="IPR002223">
    <property type="entry name" value="Kunitz_BPTI"/>
</dbReference>
<dbReference type="EMBL" id="UFQS01003493">
    <property type="protein sequence ID" value="SSX15700.1"/>
    <property type="molecule type" value="Genomic_DNA"/>
</dbReference>
<keyword evidence="2" id="KW-0245">EGF-like domain</keyword>
<feature type="domain" description="Laminin G" evidence="6">
    <location>
        <begin position="399"/>
        <end position="580"/>
    </location>
</feature>
<feature type="domain" description="Laminin G" evidence="6">
    <location>
        <begin position="1220"/>
        <end position="1433"/>
    </location>
</feature>
<dbReference type="CDD" id="cd00054">
    <property type="entry name" value="EGF_CA"/>
    <property type="match status" value="2"/>
</dbReference>
<dbReference type="InterPro" id="IPR000742">
    <property type="entry name" value="EGF"/>
</dbReference>
<dbReference type="InterPro" id="IPR013320">
    <property type="entry name" value="ConA-like_dom_sf"/>
</dbReference>
<feature type="region of interest" description="Disordered" evidence="3">
    <location>
        <begin position="2013"/>
        <end position="2040"/>
    </location>
</feature>
<evidence type="ECO:0000256" key="1">
    <source>
        <dbReference type="ARBA" id="ARBA00023157"/>
    </source>
</evidence>
<feature type="domain" description="Laminin G" evidence="6">
    <location>
        <begin position="1677"/>
        <end position="1873"/>
    </location>
</feature>
<feature type="domain" description="Laminin G" evidence="6">
    <location>
        <begin position="1004"/>
        <end position="1176"/>
    </location>
</feature>
<feature type="domain" description="EGF-like" evidence="7">
    <location>
        <begin position="1434"/>
        <end position="1472"/>
    </location>
</feature>
<dbReference type="PROSITE" id="PS50279">
    <property type="entry name" value="BPTI_KUNITZ_2"/>
    <property type="match status" value="1"/>
</dbReference>
<sequence length="2342" mass="264017">MLQYEVSLVAYFLLITFCFVNSTPTSGNGTVTKVYEKCQGPGDPGLCKNFLYKWRYESSTNACNTFVWGGCGGNSMNRFDSELECLQACQVAEQPAEPESSLTSSTTAASISSTTEIPRITETPPLVVATASTKIKDGTTPVPFEQRGSELTFEETGTEKTFMFAQNNTFIQMDGELIQTFQLRLCREISFQFRTKLPHGLLVYHNVKNPAGINLDPYALYVIVEKGQLKVVHVFGKHSTSVTVGEGLNRDEWHSVMVRIDVHGARLIARVDSNQEEVYLKGLNHDTNYGVSINLPSVVLVGGLSSEEKLHGVKYIIESFVGCIRNVVLSSGKAASDLLPITPLIATKHENVKEGCINKCHTRENLCFYGSRCINHYYELSCDCFGTLYEGEQCDIYTATTLTLRGSSYVSYRIYDWKDRVHSPMTRISMIFKTRYDDSALFYASGEHVKHQYVAASIKNHSVYIEMDFGHGQMSATLGTAVTSHYWYNLTIFHNRKTVKIVLDNEVKTLEIPGGIKNLLFDPEIYFGGGPDLHKKKGLASHNNFAGSLKYVFYNDFSVLYELKKGNPKAHYIGVLEAEFYEADVEVIPITYPFATSHIWWPITDPNELNIKFDFRSSRTTAVLAYSDVTTPDGQGFWEVRLASSKLTFDLCPDINSNITISTPIKIDSASGWHAIEVGYKNNEITFTVDYRHKITQMYGLTFNIGDKVIIGSSLKAATSGLVGCMRDLEINGVAIEPRYVVKTERVVGEVALDNCKFVDPCKRPNTCEHGGKCFVKDDRITCDCKGTGYIGKNCHFTKFRKTCEELALLGYTKPDVYLIDIDGNGIFPPAHVKCDFQSLDDATKTIVEHNLPSQTDVRNVNYDDFSFHIKYREFSAEMLQELISHSLYCTQYIKYDCYKAPLELHSATWFESSAKNSTVDHLGHVKRGACPCSVNKTCEEPLQSCNCDHVENKWFSDEGRYEDPASLGIMNMYFLQQKDLTEESQGRITLGPLECVETNTQKYVVTFTTSQSYIEVPGWRKGDIAFSFRTTGEKAILLFQPPIRPNYPSFMVALTGDYQLTFNFTLSTGTTRELVINSNRKLNAGEWHKIWIDYNEYHVRFMINTDYQMVDLLPEEEFGPFEGSMFIGGSTSELLKKSAVKQGLIGCFRGLVVNGEILDIYSYMSVHLSEIIKDCKPSCVPSPCKNGAQCKELWSTFQCVCSNPWAHLGQFCETNINEKALTFIYSESYLKRNYFGDETQAERDILRNIMKENILINLRTYDKHSLVLYANDHLNNFVHIFVTDSNKVVFLYNHGNEIVNLTLAYNALNSGKSIQLALIRTEESTTLHVNEANITVDKGYSLLTEYSNKPWINPEMEVLSPHRPPAPPTDYFQINVGGYDPVNLLRANTEMPALEGFVGCIRGLKIGEYLVDLPEMAEHNLAANTTGVLKNCQMKCDSEPCKNGGICTENFAKQESTCNCEHTSFLGEFCSEEKGADFSGESALHRKFVLEGRLDEIKLQLSFSSGDLRRASRVMLLIQTVNDRSYYLMVAITADGHLQFEEDREGTAYGAKLERNFLNSARHSIYYKRYMEDAVLMIDRENIPLVPITVQALTQMTEVGMNSVQLGGINTTDPRFAVYKSYSGCLSNVFIQVNNYTMKPLEEYMLFTKAIEAEYITESTCNCEHTSFLGEFCSEEKGADFSGESALHRKFVLEGRLDEIKLQLSFSSGDLRRASRVMLLIQTVNDRSYYLMVAITADGHLQFEEDREGTAYGAKLERNFLNSARHSIYYKRYMEDAVLMIDRENIPLVPITVQALTQMTEVGMNSVQLGGINTTDPRFAVYKSYSGCLSNVFIQVNNYTMKPLEEYMLFTKAIEAEYITVFNSQGVRSAQCNAHFEEITQVISEPSLNSTGTAKTWVEDAPKRVPYTFTYPQRGEKEEKTQVVFTVLTAMFIIIIVCCLIEVYRTDRAHKKRIERETDEDIIWSREQATKMHESPGLGVKVFKPDEINGIRRKSSEKNLVGILKNGTYGSKPVIATENEKPKQEEKPPKDESIPEPHNPVYRESQLIDHEPQWESLIAEDQETEADKLLSDKSSTTDDDNNNNNNNNNPDDEAIENTRSVRIKQYHIDTYTSANKKHPDTSLHEATTSASSYSEHEAPQSGDEPLLVSRPSFRSRNRPVISWGPPPVAAYNMTQLPFKIDETPSSKGGGATPKTSESEESNEQKDINNGEDEGLVMKLNGDDESDDDDDEESSESDASECDEIQLNPDDVPDSISRIAGPTPLSSSNNNNDTYHIGNVPLRRFQQVKSVMQPVFIDHENRQFLNPISYIGGPRLDSNGRQQIDRTNRNSIDSITSILSID</sequence>
<dbReference type="PANTHER" id="PTHR15036:SF49">
    <property type="entry name" value="AXOTACTIN"/>
    <property type="match status" value="1"/>
</dbReference>
<feature type="domain" description="EGF-like" evidence="7">
    <location>
        <begin position="1177"/>
        <end position="1214"/>
    </location>
</feature>
<feature type="domain" description="EGF-like" evidence="7">
    <location>
        <begin position="357"/>
        <end position="395"/>
    </location>
</feature>
<name>A0A336N0N6_CULSO</name>
<feature type="domain" description="Laminin G" evidence="6">
    <location>
        <begin position="160"/>
        <end position="356"/>
    </location>
</feature>
<evidence type="ECO:0000256" key="3">
    <source>
        <dbReference type="SAM" id="MobiDB-lite"/>
    </source>
</evidence>
<evidence type="ECO:0000256" key="4">
    <source>
        <dbReference type="SAM" id="Phobius"/>
    </source>
</evidence>
<feature type="region of interest" description="Disordered" evidence="3">
    <location>
        <begin position="2180"/>
        <end position="2274"/>
    </location>
</feature>
<dbReference type="EMBL" id="UFQT01003493">
    <property type="protein sequence ID" value="SSX35059.1"/>
    <property type="molecule type" value="Genomic_DNA"/>
</dbReference>
<comment type="caution">
    <text evidence="2">Lacks conserved residue(s) required for the propagation of feature annotation.</text>
</comment>
<accession>A0A336N0N6</accession>
<keyword evidence="4" id="KW-0472">Membrane</keyword>
<dbReference type="PROSITE" id="PS01186">
    <property type="entry name" value="EGF_2"/>
    <property type="match status" value="1"/>
</dbReference>
<dbReference type="InterPro" id="IPR036880">
    <property type="entry name" value="Kunitz_BPTI_sf"/>
</dbReference>
<dbReference type="SMART" id="SM00282">
    <property type="entry name" value="LamG"/>
    <property type="match status" value="7"/>
</dbReference>
<dbReference type="Gene3D" id="2.10.25.10">
    <property type="entry name" value="Laminin"/>
    <property type="match status" value="3"/>
</dbReference>
<proteinExistence type="predicted"/>
<feature type="transmembrane region" description="Helical" evidence="4">
    <location>
        <begin position="1924"/>
        <end position="1945"/>
    </location>
</feature>
<dbReference type="PROSITE" id="PS50025">
    <property type="entry name" value="LAM_G_DOMAIN"/>
    <property type="match status" value="7"/>
</dbReference>
<reference evidence="10" key="2">
    <citation type="submission" date="2018-07" db="EMBL/GenBank/DDBJ databases">
        <authorList>
            <person name="Quirk P.G."/>
            <person name="Krulwich T.A."/>
        </authorList>
    </citation>
    <scope>NUCLEOTIDE SEQUENCE</scope>
</reference>
<feature type="compositionally biased region" description="Acidic residues" evidence="3">
    <location>
        <begin position="2223"/>
        <end position="2244"/>
    </location>
</feature>
<dbReference type="Pfam" id="PF00008">
    <property type="entry name" value="EGF"/>
    <property type="match status" value="1"/>
</dbReference>
<feature type="compositionally biased region" description="Polar residues" evidence="3">
    <location>
        <begin position="2125"/>
        <end position="2134"/>
    </location>
</feature>
<keyword evidence="1 2" id="KW-1015">Disulfide bond</keyword>
<evidence type="ECO:0000259" key="7">
    <source>
        <dbReference type="PROSITE" id="PS50026"/>
    </source>
</evidence>
<dbReference type="VEuPathDB" id="VectorBase:CSON009010"/>
<dbReference type="GO" id="GO:0016020">
    <property type="term" value="C:membrane"/>
    <property type="evidence" value="ECO:0007669"/>
    <property type="project" value="UniProtKB-SubCell"/>
</dbReference>
<feature type="domain" description="Laminin G" evidence="6">
    <location>
        <begin position="577"/>
        <end position="756"/>
    </location>
</feature>
<evidence type="ECO:0000259" key="6">
    <source>
        <dbReference type="PROSITE" id="PS50025"/>
    </source>
</evidence>